<accession>A0A1H6DAW3</accession>
<dbReference type="GO" id="GO:0016301">
    <property type="term" value="F:kinase activity"/>
    <property type="evidence" value="ECO:0007669"/>
    <property type="project" value="UniProtKB-KW"/>
</dbReference>
<dbReference type="InterPro" id="IPR052700">
    <property type="entry name" value="Carb_kinase_PfkB-like"/>
</dbReference>
<sequence length="354" mass="35748">MSDGAPGDAAGSGRDRGEDGASWSRGRDGRGLVRGGGPVVCVGETMAAFVPAAGEGLAAADSVRVAVAGAESNTATYLAELGVPARWVSAVGADPLGTRVLAQVAACGVDVAGVRTDPARPTGLMVKDPGPEGTRVHYYRRGSAASALGPGVLAEPAVRDAALLHLTGITPALSETCRALVRQALDGPWPVSFDVNFRPALWEGGAGGEAPEVLRDLADRADLVLVGLDEAQALWGPRIAAPADLRALLPGPRLLVVKDGPRAATAYDGKQACTVPARAVDVVEPVGAGDAFAAGFLAGLHRGEPLARALRLGHLTAGAALAVTSDHGPLPPPDRMAALLDAPDMLWRGAPASG</sequence>
<protein>
    <submittedName>
        <fullName evidence="6">2-dehydro-3-deoxygluconokinase</fullName>
    </submittedName>
</protein>
<feature type="region of interest" description="Disordered" evidence="4">
    <location>
        <begin position="1"/>
        <end position="30"/>
    </location>
</feature>
<keyword evidence="7" id="KW-1185">Reference proteome</keyword>
<dbReference type="PANTHER" id="PTHR43320">
    <property type="entry name" value="SUGAR KINASE"/>
    <property type="match status" value="1"/>
</dbReference>
<feature type="compositionally biased region" description="Basic and acidic residues" evidence="4">
    <location>
        <begin position="13"/>
        <end position="30"/>
    </location>
</feature>
<proteinExistence type="inferred from homology"/>
<dbReference type="CDD" id="cd01166">
    <property type="entry name" value="KdgK"/>
    <property type="match status" value="1"/>
</dbReference>
<dbReference type="PANTHER" id="PTHR43320:SF2">
    <property type="entry name" value="2-DEHYDRO-3-DEOXYGLUCONOKINASE_2-DEHYDRO-3-DEOXYGALACTONOKINASE"/>
    <property type="match status" value="1"/>
</dbReference>
<name>A0A1H6DAW3_9ACTN</name>
<keyword evidence="2" id="KW-0808">Transferase</keyword>
<comment type="similarity">
    <text evidence="1">Belongs to the carbohydrate kinase PfkB family.</text>
</comment>
<evidence type="ECO:0000259" key="5">
    <source>
        <dbReference type="Pfam" id="PF00294"/>
    </source>
</evidence>
<reference evidence="6 7" key="1">
    <citation type="submission" date="2016-10" db="EMBL/GenBank/DDBJ databases">
        <authorList>
            <person name="de Groot N.N."/>
        </authorList>
    </citation>
    <scope>NUCLEOTIDE SEQUENCE [LARGE SCALE GENOMIC DNA]</scope>
    <source>
        <strain evidence="6 7">CGMCC 4.2023</strain>
    </source>
</reference>
<evidence type="ECO:0000256" key="3">
    <source>
        <dbReference type="ARBA" id="ARBA00022777"/>
    </source>
</evidence>
<evidence type="ECO:0000256" key="2">
    <source>
        <dbReference type="ARBA" id="ARBA00022679"/>
    </source>
</evidence>
<feature type="compositionally biased region" description="Low complexity" evidence="4">
    <location>
        <begin position="1"/>
        <end position="12"/>
    </location>
</feature>
<keyword evidence="3 6" id="KW-0418">Kinase</keyword>
<dbReference type="AlphaFoldDB" id="A0A1H6DAW3"/>
<dbReference type="Proteomes" id="UP000236754">
    <property type="component" value="Unassembled WGS sequence"/>
</dbReference>
<dbReference type="SUPFAM" id="SSF53613">
    <property type="entry name" value="Ribokinase-like"/>
    <property type="match status" value="1"/>
</dbReference>
<evidence type="ECO:0000256" key="4">
    <source>
        <dbReference type="SAM" id="MobiDB-lite"/>
    </source>
</evidence>
<organism evidence="6 7">
    <name type="scientific">Actinacidiphila yanglinensis</name>
    <dbReference type="NCBI Taxonomy" id="310779"/>
    <lineage>
        <taxon>Bacteria</taxon>
        <taxon>Bacillati</taxon>
        <taxon>Actinomycetota</taxon>
        <taxon>Actinomycetes</taxon>
        <taxon>Kitasatosporales</taxon>
        <taxon>Streptomycetaceae</taxon>
        <taxon>Actinacidiphila</taxon>
    </lineage>
</organism>
<dbReference type="Gene3D" id="3.40.1190.20">
    <property type="match status" value="1"/>
</dbReference>
<evidence type="ECO:0000313" key="7">
    <source>
        <dbReference type="Proteomes" id="UP000236754"/>
    </source>
</evidence>
<dbReference type="Pfam" id="PF00294">
    <property type="entry name" value="PfkB"/>
    <property type="match status" value="1"/>
</dbReference>
<gene>
    <name evidence="6" type="ORF">SAMN05216223_113119</name>
</gene>
<feature type="domain" description="Carbohydrate kinase PfkB" evidence="5">
    <location>
        <begin position="39"/>
        <end position="326"/>
    </location>
</feature>
<evidence type="ECO:0000313" key="6">
    <source>
        <dbReference type="EMBL" id="SEG82254.1"/>
    </source>
</evidence>
<dbReference type="InterPro" id="IPR029056">
    <property type="entry name" value="Ribokinase-like"/>
</dbReference>
<evidence type="ECO:0000256" key="1">
    <source>
        <dbReference type="ARBA" id="ARBA00010688"/>
    </source>
</evidence>
<dbReference type="InterPro" id="IPR011611">
    <property type="entry name" value="PfkB_dom"/>
</dbReference>
<dbReference type="EMBL" id="FNVU01000013">
    <property type="protein sequence ID" value="SEG82254.1"/>
    <property type="molecule type" value="Genomic_DNA"/>
</dbReference>